<dbReference type="VEuPathDB" id="FungiDB:VP01_6014g1"/>
<feature type="region of interest" description="Disordered" evidence="1">
    <location>
        <begin position="57"/>
        <end position="80"/>
    </location>
</feature>
<proteinExistence type="predicted"/>
<dbReference type="Proteomes" id="UP000037035">
    <property type="component" value="Unassembled WGS sequence"/>
</dbReference>
<feature type="compositionally biased region" description="Polar residues" evidence="1">
    <location>
        <begin position="9"/>
        <end position="19"/>
    </location>
</feature>
<feature type="compositionally biased region" description="Polar residues" evidence="1">
    <location>
        <begin position="66"/>
        <end position="80"/>
    </location>
</feature>
<reference evidence="2 3" key="1">
    <citation type="submission" date="2015-08" db="EMBL/GenBank/DDBJ databases">
        <title>Next Generation Sequencing and Analysis of the Genome of Puccinia sorghi L Schw, the Causal Agent of Maize Common Rust.</title>
        <authorList>
            <person name="Rochi L."/>
            <person name="Burguener G."/>
            <person name="Darino M."/>
            <person name="Turjanski A."/>
            <person name="Kreff E."/>
            <person name="Dieguez M.J."/>
            <person name="Sacco F."/>
        </authorList>
    </citation>
    <scope>NUCLEOTIDE SEQUENCE [LARGE SCALE GENOMIC DNA]</scope>
    <source>
        <strain evidence="2 3">RO10H11247</strain>
    </source>
</reference>
<evidence type="ECO:0000313" key="3">
    <source>
        <dbReference type="Proteomes" id="UP000037035"/>
    </source>
</evidence>
<gene>
    <name evidence="2" type="ORF">VP01_6014g1</name>
</gene>
<evidence type="ECO:0000256" key="1">
    <source>
        <dbReference type="SAM" id="MobiDB-lite"/>
    </source>
</evidence>
<sequence length="242" mass="26228">MAGDAAKPASSSPRRQVTSCDGKRPAAEPPLDGQQSRLSAVTDGALRKFLGSTSESPLNLPAIGRNKSSSSPCQPTRQQYQALPPQGISVTHVGLVLFFYAHAGFWKGVTHHSGLEQCALTAECCTPARNVIEYYDCYKQVRFERLESTSSGTIACTKWYSQTGYAEGGGVTTRFIHLGAEKLPRTQCAAPNPERYQCSSGEDLTQALCGARDHEPKLNIHTLITKPSDAPPLNHFYFLLPG</sequence>
<organism evidence="2 3">
    <name type="scientific">Puccinia sorghi</name>
    <dbReference type="NCBI Taxonomy" id="27349"/>
    <lineage>
        <taxon>Eukaryota</taxon>
        <taxon>Fungi</taxon>
        <taxon>Dikarya</taxon>
        <taxon>Basidiomycota</taxon>
        <taxon>Pucciniomycotina</taxon>
        <taxon>Pucciniomycetes</taxon>
        <taxon>Pucciniales</taxon>
        <taxon>Pucciniaceae</taxon>
        <taxon>Puccinia</taxon>
    </lineage>
</organism>
<keyword evidence="3" id="KW-1185">Reference proteome</keyword>
<feature type="region of interest" description="Disordered" evidence="1">
    <location>
        <begin position="1"/>
        <end position="38"/>
    </location>
</feature>
<dbReference type="EMBL" id="LAVV01011291">
    <property type="protein sequence ID" value="KNZ47953.1"/>
    <property type="molecule type" value="Genomic_DNA"/>
</dbReference>
<comment type="caution">
    <text evidence="2">The sequence shown here is derived from an EMBL/GenBank/DDBJ whole genome shotgun (WGS) entry which is preliminary data.</text>
</comment>
<protein>
    <submittedName>
        <fullName evidence="2">Uncharacterized protein</fullName>
    </submittedName>
</protein>
<name>A0A0L6UHG1_9BASI</name>
<evidence type="ECO:0000313" key="2">
    <source>
        <dbReference type="EMBL" id="KNZ47953.1"/>
    </source>
</evidence>
<accession>A0A0L6UHG1</accession>
<dbReference type="AlphaFoldDB" id="A0A0L6UHG1"/>